<sequence>MAQSYPSVQSFYKREIQTENEAAPVEPKQRGDGFTEQELTEALDPMSRKWNPERDYDETTINKLIPGPRAVTFVGRIVNFSTVIGSSQKETKASGWHYILVKDDTAAISIKLYFARKSYPLKLGQLLSFWTSFISDKSKNDAHNIAGIDVYANMFPGRVTSDHVMIHSSDGTASICRAPLEHQRAQSLPGLMTLTSYVGGGHDGVRGAKILVCVKSMGPRRKIARKTGGESELLDVALFDHTAEVRMAMWNEMIESAREWAPGKTVLLISNPGFRVEGSGRGSLGVTRGTMVDVEPAFADAVWLRKYAVGLTRREGLCVGFPKGLWDEEAAEHGTNRMLFTLAELDTWVRTDGNLIFTGFVNVTIMELSLVALHRRNMLMCAECCGIPTFSNTPTLVCLHCSASLTWSLNPRIVGTLLDETGCIAPGKLLWSERAWSQLFGRSIPDITAMTGQEARWLEMRMLFMRIHLVVGWAGQGEEGSGRLGVLGIMS</sequence>
<dbReference type="PANTHER" id="PTHR21166">
    <property type="entry name" value="CELL DIVISION CONTROL PROTEIN 24 OB DOMAIN-CONTAINING PROTEIN-RELATED"/>
    <property type="match status" value="1"/>
</dbReference>
<gene>
    <name evidence="2" type="ORF">BJ875DRAFT_17906</name>
</gene>
<dbReference type="Gene3D" id="2.40.50.140">
    <property type="entry name" value="Nucleic acid-binding proteins"/>
    <property type="match status" value="1"/>
</dbReference>
<dbReference type="Proteomes" id="UP000824998">
    <property type="component" value="Unassembled WGS sequence"/>
</dbReference>
<reference evidence="2" key="1">
    <citation type="journal article" date="2021" name="IMA Fungus">
        <title>Genomic characterization of three marine fungi, including Emericellopsis atlantica sp. nov. with signatures of a generalist lifestyle and marine biomass degradation.</title>
        <authorList>
            <person name="Hagestad O.C."/>
            <person name="Hou L."/>
            <person name="Andersen J.H."/>
            <person name="Hansen E.H."/>
            <person name="Altermark B."/>
            <person name="Li C."/>
            <person name="Kuhnert E."/>
            <person name="Cox R.J."/>
            <person name="Crous P.W."/>
            <person name="Spatafora J.W."/>
            <person name="Lail K."/>
            <person name="Amirebrahimi M."/>
            <person name="Lipzen A."/>
            <person name="Pangilinan J."/>
            <person name="Andreopoulos W."/>
            <person name="Hayes R.D."/>
            <person name="Ng V."/>
            <person name="Grigoriev I.V."/>
            <person name="Jackson S.A."/>
            <person name="Sutton T.D.S."/>
            <person name="Dobson A.D.W."/>
            <person name="Rama T."/>
        </authorList>
    </citation>
    <scope>NUCLEOTIDE SEQUENCE</scope>
    <source>
        <strain evidence="2">TRa018bII</strain>
    </source>
</reference>
<feature type="region of interest" description="Disordered" evidence="1">
    <location>
        <begin position="1"/>
        <end position="34"/>
    </location>
</feature>
<proteinExistence type="predicted"/>
<evidence type="ECO:0000313" key="3">
    <source>
        <dbReference type="Proteomes" id="UP000824998"/>
    </source>
</evidence>
<evidence type="ECO:0000313" key="2">
    <source>
        <dbReference type="EMBL" id="KAG9234330.1"/>
    </source>
</evidence>
<comment type="caution">
    <text evidence="2">The sequence shown here is derived from an EMBL/GenBank/DDBJ whole genome shotgun (WGS) entry which is preliminary data.</text>
</comment>
<name>A0A9P8C5K7_9HELO</name>
<dbReference type="EMBL" id="MU251467">
    <property type="protein sequence ID" value="KAG9234330.1"/>
    <property type="molecule type" value="Genomic_DNA"/>
</dbReference>
<feature type="compositionally biased region" description="Polar residues" evidence="1">
    <location>
        <begin position="1"/>
        <end position="10"/>
    </location>
</feature>
<evidence type="ECO:0008006" key="4">
    <source>
        <dbReference type="Google" id="ProtNLM"/>
    </source>
</evidence>
<dbReference type="OrthoDB" id="3248508at2759"/>
<evidence type="ECO:0000256" key="1">
    <source>
        <dbReference type="SAM" id="MobiDB-lite"/>
    </source>
</evidence>
<dbReference type="InterPro" id="IPR052469">
    <property type="entry name" value="MEIOB"/>
</dbReference>
<dbReference type="AlphaFoldDB" id="A0A9P8C5K7"/>
<dbReference type="InterPro" id="IPR012340">
    <property type="entry name" value="NA-bd_OB-fold"/>
</dbReference>
<protein>
    <recommendedName>
        <fullName evidence="4">Nucleic acid-binding protein</fullName>
    </recommendedName>
</protein>
<dbReference type="SUPFAM" id="SSF50249">
    <property type="entry name" value="Nucleic acid-binding proteins"/>
    <property type="match status" value="1"/>
</dbReference>
<keyword evidence="3" id="KW-1185">Reference proteome</keyword>
<dbReference type="PANTHER" id="PTHR21166:SF2">
    <property type="entry name" value="CELL DIVISION CONTROL PROTEIN 24 OB DOMAIN-CONTAINING PROTEIN-RELATED"/>
    <property type="match status" value="1"/>
</dbReference>
<dbReference type="GO" id="GO:0000712">
    <property type="term" value="P:resolution of meiotic recombination intermediates"/>
    <property type="evidence" value="ECO:0007669"/>
    <property type="project" value="TreeGrafter"/>
</dbReference>
<dbReference type="GO" id="GO:0003697">
    <property type="term" value="F:single-stranded DNA binding"/>
    <property type="evidence" value="ECO:0007669"/>
    <property type="project" value="TreeGrafter"/>
</dbReference>
<dbReference type="GO" id="GO:0008310">
    <property type="term" value="F:single-stranded DNA 3'-5' DNA exonuclease activity"/>
    <property type="evidence" value="ECO:0007669"/>
    <property type="project" value="TreeGrafter"/>
</dbReference>
<organism evidence="2 3">
    <name type="scientific">Amylocarpus encephaloides</name>
    <dbReference type="NCBI Taxonomy" id="45428"/>
    <lineage>
        <taxon>Eukaryota</taxon>
        <taxon>Fungi</taxon>
        <taxon>Dikarya</taxon>
        <taxon>Ascomycota</taxon>
        <taxon>Pezizomycotina</taxon>
        <taxon>Leotiomycetes</taxon>
        <taxon>Helotiales</taxon>
        <taxon>Helotiales incertae sedis</taxon>
        <taxon>Amylocarpus</taxon>
    </lineage>
</organism>
<accession>A0A9P8C5K7</accession>